<evidence type="ECO:0000256" key="4">
    <source>
        <dbReference type="ARBA" id="ARBA00022475"/>
    </source>
</evidence>
<dbReference type="InterPro" id="IPR002781">
    <property type="entry name" value="TM_pro_TauE-like"/>
</dbReference>
<dbReference type="RefSeq" id="WP_066710906.1">
    <property type="nucleotide sequence ID" value="NZ_CP022196.1"/>
</dbReference>
<dbReference type="KEGG" id="ceh:CEW89_10110"/>
<comment type="similarity">
    <text evidence="2 8">Belongs to the 4-toluene sulfonate uptake permease (TSUP) (TC 2.A.102) family.</text>
</comment>
<feature type="transmembrane region" description="Helical" evidence="8">
    <location>
        <begin position="36"/>
        <end position="57"/>
    </location>
</feature>
<evidence type="ECO:0000256" key="6">
    <source>
        <dbReference type="ARBA" id="ARBA00022989"/>
    </source>
</evidence>
<name>A0A291GCG0_9RHOB</name>
<feature type="transmembrane region" description="Helical" evidence="8">
    <location>
        <begin position="129"/>
        <end position="149"/>
    </location>
</feature>
<dbReference type="PANTHER" id="PTHR30269:SF37">
    <property type="entry name" value="MEMBRANE TRANSPORTER PROTEIN"/>
    <property type="match status" value="1"/>
</dbReference>
<dbReference type="AlphaFoldDB" id="A0A291GCG0"/>
<comment type="subcellular location">
    <subcellularLocation>
        <location evidence="1 8">Cell membrane</location>
        <topology evidence="1 8">Multi-pass membrane protein</topology>
    </subcellularLocation>
</comment>
<protein>
    <recommendedName>
        <fullName evidence="8">Probable membrane transporter protein</fullName>
    </recommendedName>
</protein>
<keyword evidence="7 8" id="KW-0472">Membrane</keyword>
<dbReference type="Pfam" id="PF01925">
    <property type="entry name" value="TauE"/>
    <property type="match status" value="1"/>
</dbReference>
<evidence type="ECO:0000256" key="3">
    <source>
        <dbReference type="ARBA" id="ARBA00022448"/>
    </source>
</evidence>
<keyword evidence="4 8" id="KW-1003">Cell membrane</keyword>
<dbReference type="GO" id="GO:0005886">
    <property type="term" value="C:plasma membrane"/>
    <property type="evidence" value="ECO:0007669"/>
    <property type="project" value="UniProtKB-SubCell"/>
</dbReference>
<dbReference type="PANTHER" id="PTHR30269">
    <property type="entry name" value="TRANSMEMBRANE PROTEIN YFCA"/>
    <property type="match status" value="1"/>
</dbReference>
<feature type="transmembrane region" description="Helical" evidence="8">
    <location>
        <begin position="169"/>
        <end position="192"/>
    </location>
</feature>
<dbReference type="EMBL" id="CP022196">
    <property type="protein sequence ID" value="ATG47885.1"/>
    <property type="molecule type" value="Genomic_DNA"/>
</dbReference>
<keyword evidence="5 8" id="KW-0812">Transmembrane</keyword>
<evidence type="ECO:0000256" key="1">
    <source>
        <dbReference type="ARBA" id="ARBA00004651"/>
    </source>
</evidence>
<dbReference type="OrthoDB" id="7028171at2"/>
<dbReference type="Proteomes" id="UP000217935">
    <property type="component" value="Chromosome"/>
</dbReference>
<feature type="transmembrane region" description="Helical" evidence="8">
    <location>
        <begin position="204"/>
        <end position="222"/>
    </location>
</feature>
<evidence type="ECO:0000313" key="9">
    <source>
        <dbReference type="EMBL" id="ATG47885.1"/>
    </source>
</evidence>
<evidence type="ECO:0000256" key="5">
    <source>
        <dbReference type="ARBA" id="ARBA00022692"/>
    </source>
</evidence>
<dbReference type="InterPro" id="IPR052017">
    <property type="entry name" value="TSUP"/>
</dbReference>
<evidence type="ECO:0000256" key="2">
    <source>
        <dbReference type="ARBA" id="ARBA00009142"/>
    </source>
</evidence>
<keyword evidence="10" id="KW-1185">Reference proteome</keyword>
<feature type="transmembrane region" description="Helical" evidence="8">
    <location>
        <begin position="99"/>
        <end position="117"/>
    </location>
</feature>
<feature type="transmembrane region" description="Helical" evidence="8">
    <location>
        <begin position="69"/>
        <end position="93"/>
    </location>
</feature>
<evidence type="ECO:0000256" key="7">
    <source>
        <dbReference type="ARBA" id="ARBA00023136"/>
    </source>
</evidence>
<keyword evidence="6 8" id="KW-1133">Transmembrane helix</keyword>
<evidence type="ECO:0000256" key="8">
    <source>
        <dbReference type="RuleBase" id="RU363041"/>
    </source>
</evidence>
<gene>
    <name evidence="9" type="ORF">CEW89_10110</name>
</gene>
<sequence length="251" mass="26914">MALDLHFYLFAIPAVLFAGMSKGGFGSAAAFAATPFLALILSPGQAVGLMLPLLMVMDVTAVKMFWRKWDLRVAGVLILGAVPGILIGALVYGAADPRVFKFLIGVVALGFVGWQLAKTARLIRPPKRELGEGAGLFWGAVTGLTSFISHAGGPPAAVYMLSKRMDKTTYQATSVLTFWAVNLMKVIPYAFVGIFTRESLVADLTLIPVAVIGVLAGVWMHHKVPEKLFFGLAYVFLVITGSKLIWEALAT</sequence>
<keyword evidence="3" id="KW-0813">Transport</keyword>
<accession>A0A291GCG0</accession>
<proteinExistence type="inferred from homology"/>
<reference evidence="9 10" key="1">
    <citation type="submission" date="2017-06" db="EMBL/GenBank/DDBJ databases">
        <title>Celeribacter sp. TSPH2 complete genome sequence.</title>
        <authorList>
            <person name="Woo J.-H."/>
            <person name="Kim H.-S."/>
        </authorList>
    </citation>
    <scope>NUCLEOTIDE SEQUENCE [LARGE SCALE GENOMIC DNA]</scope>
    <source>
        <strain evidence="9 10">TSPH2</strain>
    </source>
</reference>
<organism evidence="9 10">
    <name type="scientific">Celeribacter ethanolicus</name>
    <dbReference type="NCBI Taxonomy" id="1758178"/>
    <lineage>
        <taxon>Bacteria</taxon>
        <taxon>Pseudomonadati</taxon>
        <taxon>Pseudomonadota</taxon>
        <taxon>Alphaproteobacteria</taxon>
        <taxon>Rhodobacterales</taxon>
        <taxon>Roseobacteraceae</taxon>
        <taxon>Celeribacter</taxon>
    </lineage>
</organism>
<feature type="transmembrane region" description="Helical" evidence="8">
    <location>
        <begin position="228"/>
        <end position="246"/>
    </location>
</feature>
<evidence type="ECO:0000313" key="10">
    <source>
        <dbReference type="Proteomes" id="UP000217935"/>
    </source>
</evidence>